<dbReference type="RefSeq" id="WP_116306726.1">
    <property type="nucleotide sequence ID" value="NZ_JACJIG010000002.1"/>
</dbReference>
<evidence type="ECO:0000256" key="2">
    <source>
        <dbReference type="SAM" id="Phobius"/>
    </source>
</evidence>
<keyword evidence="1" id="KW-0175">Coiled coil</keyword>
<keyword evidence="2" id="KW-0812">Transmembrane</keyword>
<gene>
    <name evidence="3" type="ORF">HNP39_001697</name>
</gene>
<keyword evidence="2" id="KW-1133">Transmembrane helix</keyword>
<protein>
    <submittedName>
        <fullName evidence="3">Nuclease with TOPRIM domain</fullName>
    </submittedName>
</protein>
<dbReference type="Proteomes" id="UP000517315">
    <property type="component" value="Unassembled WGS sequence"/>
</dbReference>
<dbReference type="EMBL" id="JACJIG010000002">
    <property type="protein sequence ID" value="MBA8917976.1"/>
    <property type="molecule type" value="Genomic_DNA"/>
</dbReference>
<organism evidence="3 4">
    <name type="scientific">Bacillus aerius</name>
    <dbReference type="NCBI Taxonomy" id="293388"/>
    <lineage>
        <taxon>Bacteria</taxon>
        <taxon>Bacillati</taxon>
        <taxon>Bacillota</taxon>
        <taxon>Bacilli</taxon>
        <taxon>Bacillales</taxon>
        <taxon>Bacillaceae</taxon>
        <taxon>Bacillus</taxon>
    </lineage>
</organism>
<comment type="caution">
    <text evidence="3">The sequence shown here is derived from an EMBL/GenBank/DDBJ whole genome shotgun (WGS) entry which is preliminary data.</text>
</comment>
<evidence type="ECO:0000256" key="1">
    <source>
        <dbReference type="SAM" id="Coils"/>
    </source>
</evidence>
<evidence type="ECO:0000313" key="3">
    <source>
        <dbReference type="EMBL" id="MBA8917976.1"/>
    </source>
</evidence>
<sequence length="152" mass="16609">MSNANPKNSDGFIGGKNVVAFPTNPGLSTHSKTKALSIKEMQKEIMGIKELINPMLSLTSDEESDDVEKLTERISNLERDVAVLKERTKKLDDLPTKAEITGLFTDSINNSNIATKDHVNSKVEQATSNIIKWIIATTLTVGGLVIAIIKLF</sequence>
<keyword evidence="4" id="KW-1185">Reference proteome</keyword>
<evidence type="ECO:0000313" key="4">
    <source>
        <dbReference type="Proteomes" id="UP000517315"/>
    </source>
</evidence>
<name>A0ABR6B1G4_9BACI</name>
<feature type="transmembrane region" description="Helical" evidence="2">
    <location>
        <begin position="130"/>
        <end position="149"/>
    </location>
</feature>
<accession>A0ABR6B1G4</accession>
<feature type="coiled-coil region" evidence="1">
    <location>
        <begin position="60"/>
        <end position="94"/>
    </location>
</feature>
<reference evidence="3 4" key="1">
    <citation type="submission" date="2020-08" db="EMBL/GenBank/DDBJ databases">
        <title>Functional genomics of gut bacteria from endangered species of beetles.</title>
        <authorList>
            <person name="Carlos-Shanley C."/>
        </authorList>
    </citation>
    <scope>NUCLEOTIDE SEQUENCE [LARGE SCALE GENOMIC DNA]</scope>
    <source>
        <strain evidence="3 4">S00152</strain>
    </source>
</reference>
<keyword evidence="2" id="KW-0472">Membrane</keyword>
<proteinExistence type="predicted"/>